<evidence type="ECO:0000313" key="3">
    <source>
        <dbReference type="Proteomes" id="UP000886595"/>
    </source>
</evidence>
<dbReference type="EMBL" id="JAAMPC010000015">
    <property type="protein sequence ID" value="KAG2257496.1"/>
    <property type="molecule type" value="Genomic_DNA"/>
</dbReference>
<proteinExistence type="predicted"/>
<gene>
    <name evidence="2" type="ORF">Bca52824_076790</name>
</gene>
<keyword evidence="3" id="KW-1185">Reference proteome</keyword>
<comment type="caution">
    <text evidence="2">The sequence shown here is derived from an EMBL/GenBank/DDBJ whole genome shotgun (WGS) entry which is preliminary data.</text>
</comment>
<dbReference type="Proteomes" id="UP000886595">
    <property type="component" value="Unassembled WGS sequence"/>
</dbReference>
<evidence type="ECO:0000313" key="2">
    <source>
        <dbReference type="EMBL" id="KAG2257496.1"/>
    </source>
</evidence>
<protein>
    <submittedName>
        <fullName evidence="2">Uncharacterized protein</fullName>
    </submittedName>
</protein>
<organism evidence="2 3">
    <name type="scientific">Brassica carinata</name>
    <name type="common">Ethiopian mustard</name>
    <name type="synonym">Abyssinian cabbage</name>
    <dbReference type="NCBI Taxonomy" id="52824"/>
    <lineage>
        <taxon>Eukaryota</taxon>
        <taxon>Viridiplantae</taxon>
        <taxon>Streptophyta</taxon>
        <taxon>Embryophyta</taxon>
        <taxon>Tracheophyta</taxon>
        <taxon>Spermatophyta</taxon>
        <taxon>Magnoliopsida</taxon>
        <taxon>eudicotyledons</taxon>
        <taxon>Gunneridae</taxon>
        <taxon>Pentapetalae</taxon>
        <taxon>rosids</taxon>
        <taxon>malvids</taxon>
        <taxon>Brassicales</taxon>
        <taxon>Brassicaceae</taxon>
        <taxon>Brassiceae</taxon>
        <taxon>Brassica</taxon>
    </lineage>
</organism>
<sequence>MITVKYDAIDTSNLDHDEIGAECSVLNPTYSSDATTLHYISSSLVIRDLTESITRAHNMSLFATPATNKSTHVSDGHGIGTTKSWRDTEVG</sequence>
<reference evidence="2 3" key="1">
    <citation type="submission" date="2020-02" db="EMBL/GenBank/DDBJ databases">
        <authorList>
            <person name="Ma Q."/>
            <person name="Huang Y."/>
            <person name="Song X."/>
            <person name="Pei D."/>
        </authorList>
    </citation>
    <scope>NUCLEOTIDE SEQUENCE [LARGE SCALE GENOMIC DNA]</scope>
    <source>
        <strain evidence="2">Sxm20200214</strain>
        <tissue evidence="2">Leaf</tissue>
    </source>
</reference>
<dbReference type="AlphaFoldDB" id="A0A8X7TZD7"/>
<name>A0A8X7TZD7_BRACI</name>
<accession>A0A8X7TZD7</accession>
<dbReference type="OrthoDB" id="10432946at2759"/>
<evidence type="ECO:0000256" key="1">
    <source>
        <dbReference type="SAM" id="MobiDB-lite"/>
    </source>
</evidence>
<feature type="region of interest" description="Disordered" evidence="1">
    <location>
        <begin position="67"/>
        <end position="91"/>
    </location>
</feature>